<comment type="caution">
    <text evidence="1">The sequence shown here is derived from an EMBL/GenBank/DDBJ whole genome shotgun (WGS) entry which is preliminary data.</text>
</comment>
<gene>
    <name evidence="1" type="ORF">ADA01nite_34880</name>
</gene>
<sequence length="296" mass="34843">METRWMKLYVDFAFKKLFGSRGNERILIAFLNAMLKPAPDKRIAGVTILDKEMGREYSEDKNAILDIHAILDDGSKVNVEIQLANEHNLTKRTLYYWSRTYMEGFQKNHNYSELPRTISINIIGFPLFKEPQERYHLMFDLKEREEGFLWDDTLEIHLVEMPKLVKLWREKRIGFGDDELVEWLLLLEAGDDEGIRKELEVRAMDNPALQEAMEKWEDLSRDPAAIREYEMRHKAMMDRLSAIAENERRQQQKYEEGRMEEKRAIARNLLAMGMDEEAVAQATGLSVAEIEQLKRN</sequence>
<dbReference type="AlphaFoldDB" id="A0A511VDK6"/>
<reference evidence="1 2" key="1">
    <citation type="submission" date="2019-07" db="EMBL/GenBank/DDBJ databases">
        <title>Whole genome shotgun sequence of Aneurinibacillus danicus NBRC 102444.</title>
        <authorList>
            <person name="Hosoyama A."/>
            <person name="Uohara A."/>
            <person name="Ohji S."/>
            <person name="Ichikawa N."/>
        </authorList>
    </citation>
    <scope>NUCLEOTIDE SEQUENCE [LARGE SCALE GENOMIC DNA]</scope>
    <source>
        <strain evidence="1 2">NBRC 102444</strain>
    </source>
</reference>
<dbReference type="Pfam" id="PF12784">
    <property type="entry name" value="PDDEXK_2"/>
    <property type="match status" value="1"/>
</dbReference>
<dbReference type="NCBIfam" id="TIGR01784">
    <property type="entry name" value="T_den_put_tspse"/>
    <property type="match status" value="1"/>
</dbReference>
<proteinExistence type="predicted"/>
<dbReference type="EMBL" id="BJXX01000165">
    <property type="protein sequence ID" value="GEN36028.1"/>
    <property type="molecule type" value="Genomic_DNA"/>
</dbReference>
<evidence type="ECO:0000313" key="2">
    <source>
        <dbReference type="Proteomes" id="UP000321157"/>
    </source>
</evidence>
<dbReference type="RefSeq" id="WP_246147391.1">
    <property type="nucleotide sequence ID" value="NZ_BJXX01000165.1"/>
</dbReference>
<dbReference type="PANTHER" id="PTHR41317">
    <property type="entry name" value="PD-(D_E)XK NUCLEASE FAMILY TRANSPOSASE"/>
    <property type="match status" value="1"/>
</dbReference>
<dbReference type="PANTHER" id="PTHR41317:SF1">
    <property type="entry name" value="PD-(D_E)XK NUCLEASE FAMILY TRANSPOSASE"/>
    <property type="match status" value="1"/>
</dbReference>
<keyword evidence="2" id="KW-1185">Reference proteome</keyword>
<protein>
    <submittedName>
        <fullName evidence="1">Transposase</fullName>
    </submittedName>
</protein>
<dbReference type="InterPro" id="IPR010106">
    <property type="entry name" value="RpnA"/>
</dbReference>
<name>A0A511VDK6_9BACL</name>
<evidence type="ECO:0000313" key="1">
    <source>
        <dbReference type="EMBL" id="GEN36028.1"/>
    </source>
</evidence>
<accession>A0A511VDK6</accession>
<dbReference type="Proteomes" id="UP000321157">
    <property type="component" value="Unassembled WGS sequence"/>
</dbReference>
<organism evidence="1 2">
    <name type="scientific">Aneurinibacillus danicus</name>
    <dbReference type="NCBI Taxonomy" id="267746"/>
    <lineage>
        <taxon>Bacteria</taxon>
        <taxon>Bacillati</taxon>
        <taxon>Bacillota</taxon>
        <taxon>Bacilli</taxon>
        <taxon>Bacillales</taxon>
        <taxon>Paenibacillaceae</taxon>
        <taxon>Aneurinibacillus group</taxon>
        <taxon>Aneurinibacillus</taxon>
    </lineage>
</organism>